<name>K1S7F8_9ZZZZ</name>
<gene>
    <name evidence="1" type="ORF">LEA_21152</name>
</gene>
<dbReference type="AlphaFoldDB" id="K1S7F8"/>
<proteinExistence type="predicted"/>
<organism evidence="1">
    <name type="scientific">human gut metagenome</name>
    <dbReference type="NCBI Taxonomy" id="408170"/>
    <lineage>
        <taxon>unclassified sequences</taxon>
        <taxon>metagenomes</taxon>
        <taxon>organismal metagenomes</taxon>
    </lineage>
</organism>
<comment type="caution">
    <text evidence="1">The sequence shown here is derived from an EMBL/GenBank/DDBJ whole genome shotgun (WGS) entry which is preliminary data.</text>
</comment>
<dbReference type="EMBL" id="AJWY01014553">
    <property type="protein sequence ID" value="EKC43426.1"/>
    <property type="molecule type" value="Genomic_DNA"/>
</dbReference>
<feature type="non-terminal residue" evidence="1">
    <location>
        <position position="1"/>
    </location>
</feature>
<accession>K1S7F8</accession>
<protein>
    <submittedName>
        <fullName evidence="1">Uncharacterized protein</fullName>
    </submittedName>
</protein>
<evidence type="ECO:0000313" key="1">
    <source>
        <dbReference type="EMBL" id="EKC43426.1"/>
    </source>
</evidence>
<sequence>NNRQHLTAHIVFTADTFKKPYSEFERTYEVSTDNKAFQSRMGGYSIYGASLDGVDPCLRMEGLMADEMGGKDGWKIEKCFLIGDSREVADIIHGDFFYLPVPMSPMRNTAAYRANNY</sequence>
<reference evidence="1" key="1">
    <citation type="journal article" date="2013" name="Environ. Microbiol.">
        <title>Microbiota from the distal guts of lean and obese adolescents exhibit partial functional redundancy besides clear differences in community structure.</title>
        <authorList>
            <person name="Ferrer M."/>
            <person name="Ruiz A."/>
            <person name="Lanza F."/>
            <person name="Haange S.B."/>
            <person name="Oberbach A."/>
            <person name="Till H."/>
            <person name="Bargiela R."/>
            <person name="Campoy C."/>
            <person name="Segura M.T."/>
            <person name="Richter M."/>
            <person name="von Bergen M."/>
            <person name="Seifert J."/>
            <person name="Suarez A."/>
        </authorList>
    </citation>
    <scope>NUCLEOTIDE SEQUENCE</scope>
</reference>